<name>A0A330LXU6_9GAMM</name>
<dbReference type="AlphaFoldDB" id="A0A330LXU6"/>
<evidence type="ECO:0000313" key="1">
    <source>
        <dbReference type="EMBL" id="SQH74711.1"/>
    </source>
</evidence>
<dbReference type="Proteomes" id="UP000250123">
    <property type="component" value="Chromosome SHEWBE"/>
</dbReference>
<reference evidence="2" key="1">
    <citation type="submission" date="2018-06" db="EMBL/GenBank/DDBJ databases">
        <authorList>
            <person name="Cea G.-C."/>
            <person name="William W."/>
        </authorList>
    </citation>
    <scope>NUCLEOTIDE SEQUENCE [LARGE SCALE GENOMIC DNA]</scope>
    <source>
        <strain evidence="2">DB21MT-2</strain>
    </source>
</reference>
<dbReference type="PROSITE" id="PS51257">
    <property type="entry name" value="PROKAR_LIPOPROTEIN"/>
    <property type="match status" value="1"/>
</dbReference>
<sequence>MLRSGYHLNNLPYFLASCLLWFIDFHNGLKAISSARTYDDKPFRKAQQSVQDIEANLGMSINDTRLTPAT</sequence>
<proteinExistence type="predicted"/>
<dbReference type="KEGG" id="sbk:SHEWBE_0734"/>
<protein>
    <submittedName>
        <fullName evidence="1">Uncharacterized protein</fullName>
    </submittedName>
</protein>
<accession>A0A330LXU6</accession>
<evidence type="ECO:0000313" key="2">
    <source>
        <dbReference type="Proteomes" id="UP000250123"/>
    </source>
</evidence>
<dbReference type="EMBL" id="LS483452">
    <property type="protein sequence ID" value="SQH74711.1"/>
    <property type="molecule type" value="Genomic_DNA"/>
</dbReference>
<organism evidence="1 2">
    <name type="scientific">Shewanella benthica</name>
    <dbReference type="NCBI Taxonomy" id="43661"/>
    <lineage>
        <taxon>Bacteria</taxon>
        <taxon>Pseudomonadati</taxon>
        <taxon>Pseudomonadota</taxon>
        <taxon>Gammaproteobacteria</taxon>
        <taxon>Alteromonadales</taxon>
        <taxon>Shewanellaceae</taxon>
        <taxon>Shewanella</taxon>
    </lineage>
</organism>
<gene>
    <name evidence="1" type="ORF">SHEWBE_0734</name>
</gene>